<name>A0ABN9UU99_9DINO</name>
<feature type="non-terminal residue" evidence="1">
    <location>
        <position position="237"/>
    </location>
</feature>
<sequence length="237" mass="26138">DIAKVKTTVQKHSEKIVALGAQCAEAMRIATGTDHKLNAKAEAKATCSSAKAPSDKVIPNFILLRNFADWGTCKQTGIDRTRAEHLITVIVAKVPATTKENMSKDQMKVVGGGKSDTIHPPVRPGYADEVQGDISAALDSLAYTYNGRSIWVQVEREPWIQKRYSAFGRVRAFLHHAIEQVIDGERDTSFQCTWMPNFVIMAIRGGDEAGYIDNNAEVHFSENWAQATFATTAEELK</sequence>
<feature type="non-terminal residue" evidence="1">
    <location>
        <position position="1"/>
    </location>
</feature>
<dbReference type="Proteomes" id="UP001189429">
    <property type="component" value="Unassembled WGS sequence"/>
</dbReference>
<comment type="caution">
    <text evidence="1">The sequence shown here is derived from an EMBL/GenBank/DDBJ whole genome shotgun (WGS) entry which is preliminary data.</text>
</comment>
<evidence type="ECO:0000313" key="1">
    <source>
        <dbReference type="EMBL" id="CAK0862838.1"/>
    </source>
</evidence>
<proteinExistence type="predicted"/>
<accession>A0ABN9UU99</accession>
<keyword evidence="2" id="KW-1185">Reference proteome</keyword>
<evidence type="ECO:0000313" key="2">
    <source>
        <dbReference type="Proteomes" id="UP001189429"/>
    </source>
</evidence>
<protein>
    <submittedName>
        <fullName evidence="1">Uncharacterized protein</fullName>
    </submittedName>
</protein>
<dbReference type="EMBL" id="CAUYUJ010016201">
    <property type="protein sequence ID" value="CAK0862838.1"/>
    <property type="molecule type" value="Genomic_DNA"/>
</dbReference>
<reference evidence="1" key="1">
    <citation type="submission" date="2023-10" db="EMBL/GenBank/DDBJ databases">
        <authorList>
            <person name="Chen Y."/>
            <person name="Shah S."/>
            <person name="Dougan E. K."/>
            <person name="Thang M."/>
            <person name="Chan C."/>
        </authorList>
    </citation>
    <scope>NUCLEOTIDE SEQUENCE [LARGE SCALE GENOMIC DNA]</scope>
</reference>
<organism evidence="1 2">
    <name type="scientific">Prorocentrum cordatum</name>
    <dbReference type="NCBI Taxonomy" id="2364126"/>
    <lineage>
        <taxon>Eukaryota</taxon>
        <taxon>Sar</taxon>
        <taxon>Alveolata</taxon>
        <taxon>Dinophyceae</taxon>
        <taxon>Prorocentrales</taxon>
        <taxon>Prorocentraceae</taxon>
        <taxon>Prorocentrum</taxon>
    </lineage>
</organism>
<gene>
    <name evidence="1" type="ORF">PCOR1329_LOCUS51156</name>
</gene>